<dbReference type="SMART" id="SM00091">
    <property type="entry name" value="PAS"/>
    <property type="match status" value="2"/>
</dbReference>
<feature type="domain" description="Response regulatory" evidence="20">
    <location>
        <begin position="913"/>
        <end position="1028"/>
    </location>
</feature>
<sequence length="1122" mass="127837">MKTIKKISPIAEINYFLAIFIPLTIGIGSFLVLMHRTEVKVDTTEVNLNEIRNVEMAAQRATSDFHVIVSDLRFLANQNELRTMLDSTSDAPQETERWRMALTQEYLILVREKRLYDQIRFLDTTGKEIVTVNFNQGQPVIVPEEQLQVKANRYWFKKTLALPKGEMFVSPLDLNVENGKIEHPLKPVIRVGSPVFDSSGQKRGIVMINYFPKHFINSLEPENNTSLGEMMLLNGEGFWLKGTKPEDEWGFMYPNRKDRTFAKGFPKAWQRISKADQGQFETTNGKFTFTTVHPFYEMQTGKTPVQKRFYDPTTIDANSDTWKIVTYISPKVINERSRDSWKPLGLLYGSLVVLIGIGSGLLARAKVEHQHAEEELGLSQERLQLALEGSGDGLWDWNIMTGEVYYSPRWLEMLGYDVDELPGYLSSWEKLIHPEDKALVKSLLNACLKNSSVLLACDHRVRTKSGQWKWIAIYGKVVAHDHKGNPKRMAGTHKDISDRKQAEEELRLSRERFRTLYENTPVMLHSIDSNGKLLSVSNYWQKKLGYDRNEVIGRQSTDFLTESRQYTQGMFLPKCFETEMCLDVPYQVICKNGEIIDVLLSAIAEQDELGQVVRSLAVMVDVTARNQAEAALQHAKEAAEVANRAKSEFLANMSHELRTPLNGILGYTQILKKSKTMAPEELKGVHIIHQCGSHLLTLINDILDLSKIEARKMELVPRNFHFSSFLENLVDICSIRANQKDIVFTYQPLSQLPNGIYGDEKRLRQVLMNLLSNAIKFTDSGEVTLKVSVLESTQKDIPPSPSFTRELNKEKRTKIRFQVEDTGIGITPEQLQKIFLPFEQVGNPFRKAEGTGLGLAITQKLLCMMNSTLEVRSQPEIGSVFWFNLELPEATESLHAPMASQTGIIGFKGQGRKILVVDDKWENRMVLVNLLAPLGFELVEATNAQEGLEKAQCQPEVIITDLLMPGMNGWELIRQLRESPQLQSVVVIACSASVFDTHQHKSIESGADEFLPKPVDSEKLFEILRMHLRLEWVYEGKEEREKMMAENISCQTTEIIPPPAEKLAQLYDLARTGLISEILEQVDTLDKSDDKFAIFVQHIQQFAQGFQVKKIQDFIKQYLERN</sequence>
<evidence type="ECO:0000256" key="15">
    <source>
        <dbReference type="ARBA" id="ARBA00023306"/>
    </source>
</evidence>
<dbReference type="PROSITE" id="PS50110">
    <property type="entry name" value="RESPONSE_REGULATORY"/>
    <property type="match status" value="1"/>
</dbReference>
<dbReference type="PRINTS" id="PR00344">
    <property type="entry name" value="BCTRLSENSOR"/>
</dbReference>
<keyword evidence="7" id="KW-0808">Transferase</keyword>
<dbReference type="SUPFAM" id="SSF55874">
    <property type="entry name" value="ATPase domain of HSP90 chaperone/DNA topoisomerase II/histidine kinase"/>
    <property type="match status" value="1"/>
</dbReference>
<dbReference type="KEGG" id="mpro:BJP34_01075"/>
<dbReference type="PROSITE" id="PS50109">
    <property type="entry name" value="HIS_KIN"/>
    <property type="match status" value="1"/>
</dbReference>
<dbReference type="Pfam" id="PF21623">
    <property type="entry name" value="HK_sensor_dom_bact"/>
    <property type="match status" value="1"/>
</dbReference>
<proteinExistence type="inferred from homology"/>
<dbReference type="InterPro" id="IPR011006">
    <property type="entry name" value="CheY-like_superfamily"/>
</dbReference>
<keyword evidence="8 18" id="KW-0812">Transmembrane</keyword>
<keyword evidence="14 18" id="KW-0472">Membrane</keyword>
<dbReference type="Gene3D" id="3.30.450.20">
    <property type="entry name" value="PAS domain"/>
    <property type="match status" value="4"/>
</dbReference>
<keyword evidence="5" id="KW-1003">Cell membrane</keyword>
<feature type="domain" description="PAC" evidence="22">
    <location>
        <begin position="582"/>
        <end position="634"/>
    </location>
</feature>
<dbReference type="PROSITE" id="PS50112">
    <property type="entry name" value="PAS"/>
    <property type="match status" value="2"/>
</dbReference>
<evidence type="ECO:0000256" key="18">
    <source>
        <dbReference type="SAM" id="Phobius"/>
    </source>
</evidence>
<dbReference type="InterPro" id="IPR000700">
    <property type="entry name" value="PAS-assoc_C"/>
</dbReference>
<dbReference type="FunFam" id="1.10.287.130:FF:000038">
    <property type="entry name" value="Sensory transduction histidine kinase"/>
    <property type="match status" value="1"/>
</dbReference>
<dbReference type="CDD" id="cd16922">
    <property type="entry name" value="HATPase_EvgS-ArcB-TorS-like"/>
    <property type="match status" value="1"/>
</dbReference>
<dbReference type="EMBL" id="CP017599">
    <property type="protein sequence ID" value="AOW98221.1"/>
    <property type="molecule type" value="Genomic_DNA"/>
</dbReference>
<dbReference type="InterPro" id="IPR036097">
    <property type="entry name" value="HisK_dim/P_sf"/>
</dbReference>
<evidence type="ECO:0000259" key="19">
    <source>
        <dbReference type="PROSITE" id="PS50109"/>
    </source>
</evidence>
<dbReference type="CDD" id="cd00082">
    <property type="entry name" value="HisKA"/>
    <property type="match status" value="1"/>
</dbReference>
<dbReference type="AlphaFoldDB" id="A0A1D8TKQ5"/>
<dbReference type="CDD" id="cd17546">
    <property type="entry name" value="REC_hyHK_CKI1_RcsC-like"/>
    <property type="match status" value="1"/>
</dbReference>
<evidence type="ECO:0000256" key="14">
    <source>
        <dbReference type="ARBA" id="ARBA00023136"/>
    </source>
</evidence>
<keyword evidence="15" id="KW-0131">Cell cycle</keyword>
<dbReference type="SMART" id="SM00448">
    <property type="entry name" value="REC"/>
    <property type="match status" value="1"/>
</dbReference>
<dbReference type="STRING" id="1458985.BJP34_01075"/>
<evidence type="ECO:0000256" key="5">
    <source>
        <dbReference type="ARBA" id="ARBA00022475"/>
    </source>
</evidence>
<evidence type="ECO:0000256" key="12">
    <source>
        <dbReference type="ARBA" id="ARBA00022989"/>
    </source>
</evidence>
<feature type="transmembrane region" description="Helical" evidence="18">
    <location>
        <begin position="15"/>
        <end position="34"/>
    </location>
</feature>
<dbReference type="InterPro" id="IPR036890">
    <property type="entry name" value="HATPase_C_sf"/>
</dbReference>
<evidence type="ECO:0000256" key="4">
    <source>
        <dbReference type="ARBA" id="ARBA00012438"/>
    </source>
</evidence>
<dbReference type="InterPro" id="IPR003661">
    <property type="entry name" value="HisK_dim/P_dom"/>
</dbReference>
<dbReference type="InterPro" id="IPR029151">
    <property type="entry name" value="Sensor-like_sf"/>
</dbReference>
<dbReference type="GO" id="GO:0005524">
    <property type="term" value="F:ATP binding"/>
    <property type="evidence" value="ECO:0007669"/>
    <property type="project" value="UniProtKB-KW"/>
</dbReference>
<organism evidence="23 24">
    <name type="scientific">Moorena producens PAL-8-15-08-1</name>
    <dbReference type="NCBI Taxonomy" id="1458985"/>
    <lineage>
        <taxon>Bacteria</taxon>
        <taxon>Bacillati</taxon>
        <taxon>Cyanobacteriota</taxon>
        <taxon>Cyanophyceae</taxon>
        <taxon>Coleofasciculales</taxon>
        <taxon>Coleofasciculaceae</taxon>
        <taxon>Moorena</taxon>
    </lineage>
</organism>
<evidence type="ECO:0000256" key="11">
    <source>
        <dbReference type="ARBA" id="ARBA00022840"/>
    </source>
</evidence>
<dbReference type="InterPro" id="IPR048760">
    <property type="entry name" value="VP0354-like_sensor_dom"/>
</dbReference>
<dbReference type="SUPFAM" id="SSF55785">
    <property type="entry name" value="PYP-like sensor domain (PAS domain)"/>
    <property type="match status" value="2"/>
</dbReference>
<dbReference type="EC" id="2.7.13.3" evidence="4"/>
<dbReference type="Gene3D" id="1.10.287.130">
    <property type="match status" value="1"/>
</dbReference>
<dbReference type="InterPro" id="IPR001610">
    <property type="entry name" value="PAC"/>
</dbReference>
<keyword evidence="13" id="KW-0902">Two-component regulatory system</keyword>
<dbReference type="Pfam" id="PF00512">
    <property type="entry name" value="HisKA"/>
    <property type="match status" value="1"/>
</dbReference>
<dbReference type="GO" id="GO:0009927">
    <property type="term" value="F:histidine phosphotransfer kinase activity"/>
    <property type="evidence" value="ECO:0007669"/>
    <property type="project" value="TreeGrafter"/>
</dbReference>
<dbReference type="InterPro" id="IPR004358">
    <property type="entry name" value="Sig_transdc_His_kin-like_C"/>
</dbReference>
<dbReference type="InterPro" id="IPR000014">
    <property type="entry name" value="PAS"/>
</dbReference>
<dbReference type="GO" id="GO:0000155">
    <property type="term" value="F:phosphorelay sensor kinase activity"/>
    <property type="evidence" value="ECO:0007669"/>
    <property type="project" value="InterPro"/>
</dbReference>
<dbReference type="Gene3D" id="3.30.565.10">
    <property type="entry name" value="Histidine kinase-like ATPase, C-terminal domain"/>
    <property type="match status" value="1"/>
</dbReference>
<feature type="domain" description="PAS" evidence="21">
    <location>
        <begin position="509"/>
        <end position="555"/>
    </location>
</feature>
<dbReference type="SUPFAM" id="SSF47384">
    <property type="entry name" value="Homodimeric domain of signal transducing histidine kinase"/>
    <property type="match status" value="1"/>
</dbReference>
<gene>
    <name evidence="23" type="ORF">BJP34_01075</name>
</gene>
<evidence type="ECO:0000259" key="20">
    <source>
        <dbReference type="PROSITE" id="PS50110"/>
    </source>
</evidence>
<dbReference type="SMART" id="SM00387">
    <property type="entry name" value="HATPase_c"/>
    <property type="match status" value="1"/>
</dbReference>
<evidence type="ECO:0000256" key="6">
    <source>
        <dbReference type="ARBA" id="ARBA00022553"/>
    </source>
</evidence>
<evidence type="ECO:0000256" key="17">
    <source>
        <dbReference type="PROSITE-ProRule" id="PRU00169"/>
    </source>
</evidence>
<dbReference type="InterPro" id="IPR005467">
    <property type="entry name" value="His_kinase_dom"/>
</dbReference>
<keyword evidence="12 18" id="KW-1133">Transmembrane helix</keyword>
<comment type="subcellular location">
    <subcellularLocation>
        <location evidence="2">Cell membrane</location>
        <topology evidence="2">Multi-pass membrane protein</topology>
    </subcellularLocation>
</comment>
<reference evidence="24" key="1">
    <citation type="submission" date="2016-10" db="EMBL/GenBank/DDBJ databases">
        <title>Comparative genomics uncovers the prolific and rare metabolic potential of the cyanobacterial genus Moorea.</title>
        <authorList>
            <person name="Leao T."/>
            <person name="Castelao G."/>
            <person name="Korobeynikov A."/>
            <person name="Monroe E.A."/>
            <person name="Podell S."/>
            <person name="Glukhov E."/>
            <person name="Allen E."/>
            <person name="Gerwick W.H."/>
            <person name="Gerwick L."/>
        </authorList>
    </citation>
    <scope>NUCLEOTIDE SEQUENCE [LARGE SCALE GENOMIC DNA]</scope>
    <source>
        <strain evidence="24">PAL-8-15-08-1</strain>
    </source>
</reference>
<accession>A0A1D8TKQ5</accession>
<evidence type="ECO:0000256" key="7">
    <source>
        <dbReference type="ARBA" id="ARBA00022679"/>
    </source>
</evidence>
<evidence type="ECO:0000256" key="9">
    <source>
        <dbReference type="ARBA" id="ARBA00022741"/>
    </source>
</evidence>
<evidence type="ECO:0000313" key="23">
    <source>
        <dbReference type="EMBL" id="AOW98221.1"/>
    </source>
</evidence>
<dbReference type="Proteomes" id="UP000177870">
    <property type="component" value="Chromosome"/>
</dbReference>
<dbReference type="CDD" id="cd00130">
    <property type="entry name" value="PAS"/>
    <property type="match status" value="2"/>
</dbReference>
<evidence type="ECO:0000259" key="21">
    <source>
        <dbReference type="PROSITE" id="PS50112"/>
    </source>
</evidence>
<dbReference type="Pfam" id="PF13426">
    <property type="entry name" value="PAS_9"/>
    <property type="match status" value="1"/>
</dbReference>
<protein>
    <recommendedName>
        <fullName evidence="16">Circadian input-output histidine kinase CikA</fullName>
        <ecNumber evidence="4">2.7.13.3</ecNumber>
    </recommendedName>
</protein>
<feature type="modified residue" description="4-aspartylphosphate" evidence="17">
    <location>
        <position position="961"/>
    </location>
</feature>
<keyword evidence="6 17" id="KW-0597">Phosphoprotein</keyword>
<dbReference type="NCBIfam" id="TIGR00229">
    <property type="entry name" value="sensory_box"/>
    <property type="match status" value="2"/>
</dbReference>
<evidence type="ECO:0000256" key="3">
    <source>
        <dbReference type="ARBA" id="ARBA00006402"/>
    </source>
</evidence>
<evidence type="ECO:0000259" key="22">
    <source>
        <dbReference type="PROSITE" id="PS50113"/>
    </source>
</evidence>
<feature type="domain" description="PAC" evidence="22">
    <location>
        <begin position="455"/>
        <end position="508"/>
    </location>
</feature>
<evidence type="ECO:0000256" key="16">
    <source>
        <dbReference type="ARBA" id="ARBA00074306"/>
    </source>
</evidence>
<keyword evidence="11" id="KW-0067">ATP-binding</keyword>
<name>A0A1D8TKQ5_9CYAN</name>
<keyword evidence="10" id="KW-0418">Kinase</keyword>
<dbReference type="Pfam" id="PF02518">
    <property type="entry name" value="HATPase_c"/>
    <property type="match status" value="1"/>
</dbReference>
<feature type="domain" description="Histidine kinase" evidence="19">
    <location>
        <begin position="652"/>
        <end position="889"/>
    </location>
</feature>
<dbReference type="InterPro" id="IPR013655">
    <property type="entry name" value="PAS_fold_3"/>
</dbReference>
<evidence type="ECO:0000313" key="24">
    <source>
        <dbReference type="Proteomes" id="UP000177870"/>
    </source>
</evidence>
<dbReference type="PROSITE" id="PS50113">
    <property type="entry name" value="PAC"/>
    <property type="match status" value="2"/>
</dbReference>
<dbReference type="InterPro" id="IPR035965">
    <property type="entry name" value="PAS-like_dom_sf"/>
</dbReference>
<evidence type="ECO:0000256" key="10">
    <source>
        <dbReference type="ARBA" id="ARBA00022777"/>
    </source>
</evidence>
<dbReference type="Pfam" id="PF08447">
    <property type="entry name" value="PAS_3"/>
    <property type="match status" value="1"/>
</dbReference>
<dbReference type="InterPro" id="IPR001789">
    <property type="entry name" value="Sig_transdc_resp-reg_receiver"/>
</dbReference>
<dbReference type="SMART" id="SM00086">
    <property type="entry name" value="PAC"/>
    <property type="match status" value="2"/>
</dbReference>
<comment type="similarity">
    <text evidence="3">In the N-terminal section; belongs to the phytochrome family.</text>
</comment>
<comment type="catalytic activity">
    <reaction evidence="1">
        <text>ATP + protein L-histidine = ADP + protein N-phospho-L-histidine.</text>
        <dbReference type="EC" id="2.7.13.3"/>
    </reaction>
</comment>
<dbReference type="Gene3D" id="3.40.50.2300">
    <property type="match status" value="1"/>
</dbReference>
<evidence type="ECO:0000256" key="8">
    <source>
        <dbReference type="ARBA" id="ARBA00022692"/>
    </source>
</evidence>
<dbReference type="SUPFAM" id="SSF52172">
    <property type="entry name" value="CheY-like"/>
    <property type="match status" value="1"/>
</dbReference>
<dbReference type="PANTHER" id="PTHR43047:SF72">
    <property type="entry name" value="OSMOSENSING HISTIDINE PROTEIN KINASE SLN1"/>
    <property type="match status" value="1"/>
</dbReference>
<feature type="domain" description="PAS" evidence="21">
    <location>
        <begin position="379"/>
        <end position="451"/>
    </location>
</feature>
<dbReference type="FunFam" id="3.30.565.10:FF:000010">
    <property type="entry name" value="Sensor histidine kinase RcsC"/>
    <property type="match status" value="1"/>
</dbReference>
<dbReference type="SMART" id="SM00388">
    <property type="entry name" value="HisKA"/>
    <property type="match status" value="1"/>
</dbReference>
<keyword evidence="9" id="KW-0547">Nucleotide-binding</keyword>
<dbReference type="Pfam" id="PF00072">
    <property type="entry name" value="Response_reg"/>
    <property type="match status" value="1"/>
</dbReference>
<dbReference type="GO" id="GO:0005886">
    <property type="term" value="C:plasma membrane"/>
    <property type="evidence" value="ECO:0007669"/>
    <property type="project" value="UniProtKB-SubCell"/>
</dbReference>
<evidence type="ECO:0000256" key="1">
    <source>
        <dbReference type="ARBA" id="ARBA00000085"/>
    </source>
</evidence>
<evidence type="ECO:0000256" key="13">
    <source>
        <dbReference type="ARBA" id="ARBA00023012"/>
    </source>
</evidence>
<evidence type="ECO:0000256" key="2">
    <source>
        <dbReference type="ARBA" id="ARBA00004651"/>
    </source>
</evidence>
<dbReference type="InterPro" id="IPR003594">
    <property type="entry name" value="HATPase_dom"/>
</dbReference>
<dbReference type="SUPFAM" id="SSF103190">
    <property type="entry name" value="Sensory domain-like"/>
    <property type="match status" value="2"/>
</dbReference>
<dbReference type="PANTHER" id="PTHR43047">
    <property type="entry name" value="TWO-COMPONENT HISTIDINE PROTEIN KINASE"/>
    <property type="match status" value="1"/>
</dbReference>